<evidence type="ECO:0000256" key="1">
    <source>
        <dbReference type="ARBA" id="ARBA00004141"/>
    </source>
</evidence>
<evidence type="ECO:0000256" key="2">
    <source>
        <dbReference type="ARBA" id="ARBA00022692"/>
    </source>
</evidence>
<reference evidence="5 6" key="1">
    <citation type="submission" date="2017-04" db="EMBL/GenBank/DDBJ databases">
        <authorList>
            <person name="Afonso C.L."/>
            <person name="Miller P.J."/>
            <person name="Scott M.A."/>
            <person name="Spackman E."/>
            <person name="Goraichik I."/>
            <person name="Dimitrov K.M."/>
            <person name="Suarez D.L."/>
            <person name="Swayne D.E."/>
        </authorList>
    </citation>
    <scope>NUCLEOTIDE SEQUENCE [LARGE SCALE GENOMIC DNA]</scope>
    <source>
        <strain evidence="6">XA(T)</strain>
    </source>
</reference>
<dbReference type="Pfam" id="PF01040">
    <property type="entry name" value="UbiA"/>
    <property type="match status" value="1"/>
</dbReference>
<keyword evidence="6" id="KW-1185">Reference proteome</keyword>
<dbReference type="Gene3D" id="1.10.357.140">
    <property type="entry name" value="UbiA prenyltransferase"/>
    <property type="match status" value="1"/>
</dbReference>
<dbReference type="Gene3D" id="1.20.120.1780">
    <property type="entry name" value="UbiA prenyltransferase"/>
    <property type="match status" value="1"/>
</dbReference>
<dbReference type="InterPro" id="IPR050475">
    <property type="entry name" value="Prenyltransferase_related"/>
</dbReference>
<evidence type="ECO:0000313" key="6">
    <source>
        <dbReference type="Proteomes" id="UP000192775"/>
    </source>
</evidence>
<proteinExistence type="predicted"/>
<dbReference type="InterPro" id="IPR044878">
    <property type="entry name" value="UbiA_sf"/>
</dbReference>
<accession>A0A1X9LP53</accession>
<keyword evidence="5" id="KW-0808">Transferase</keyword>
<evidence type="ECO:0000256" key="4">
    <source>
        <dbReference type="ARBA" id="ARBA00023136"/>
    </source>
</evidence>
<dbReference type="GO" id="GO:0016765">
    <property type="term" value="F:transferase activity, transferring alkyl or aryl (other than methyl) groups"/>
    <property type="evidence" value="ECO:0007669"/>
    <property type="project" value="InterPro"/>
</dbReference>
<dbReference type="Proteomes" id="UP000192775">
    <property type="component" value="Chromosome"/>
</dbReference>
<dbReference type="GO" id="GO:0016020">
    <property type="term" value="C:membrane"/>
    <property type="evidence" value="ECO:0007669"/>
    <property type="project" value="UniProtKB-SubCell"/>
</dbReference>
<dbReference type="RefSeq" id="WP_085021133.1">
    <property type="nucleotide sequence ID" value="NZ_BMHD01000001.1"/>
</dbReference>
<dbReference type="PANTHER" id="PTHR42723">
    <property type="entry name" value="CHLOROPHYLL SYNTHASE"/>
    <property type="match status" value="1"/>
</dbReference>
<dbReference type="AlphaFoldDB" id="A0A1X9LP53"/>
<keyword evidence="2" id="KW-0812">Transmembrane</keyword>
<dbReference type="InterPro" id="IPR000537">
    <property type="entry name" value="UbiA_prenyltransferase"/>
</dbReference>
<gene>
    <name evidence="5" type="ORF">B5808_18520</name>
</gene>
<dbReference type="PANTHER" id="PTHR42723:SF1">
    <property type="entry name" value="CHLOROPHYLL SYNTHASE, CHLOROPLASTIC"/>
    <property type="match status" value="1"/>
</dbReference>
<evidence type="ECO:0000256" key="3">
    <source>
        <dbReference type="ARBA" id="ARBA00022989"/>
    </source>
</evidence>
<dbReference type="EMBL" id="CP020715">
    <property type="protein sequence ID" value="ARJ06995.1"/>
    <property type="molecule type" value="Genomic_DNA"/>
</dbReference>
<organism evidence="5 6">
    <name type="scientific">Cnuibacter physcomitrellae</name>
    <dbReference type="NCBI Taxonomy" id="1619308"/>
    <lineage>
        <taxon>Bacteria</taxon>
        <taxon>Bacillati</taxon>
        <taxon>Actinomycetota</taxon>
        <taxon>Actinomycetes</taxon>
        <taxon>Micrococcales</taxon>
        <taxon>Microbacteriaceae</taxon>
        <taxon>Cnuibacter</taxon>
    </lineage>
</organism>
<keyword evidence="3" id="KW-1133">Transmembrane helix</keyword>
<sequence>MIRQLLLSSRPLSWVNTAYPFAAAYLLTVREVDWVFIVGTIYFLVPYNLAMYGINDVFDYESDLRNPRKGGVEGAVLDRSLHRITLWGVVITNVPFLVVLVLAGSPLSWLVLAVSVFAVIAYSAPVLRFKERPFLDSLTSSTHFVSPAVYGFALAGATVTPALVALLAAYFVWGVASHAFGAVQDIVPDREAGIGSVATVIGARATVRLAFVAYLVSGALMLLTPWPGPLAGLLALPYAVSILPFWSITDAEAEGANRGWRRFLLLNFVTGFLVTLLLIWTWILTP</sequence>
<dbReference type="KEGG" id="cphy:B5808_18520"/>
<protein>
    <submittedName>
        <fullName evidence="5">Prenyltransferase</fullName>
    </submittedName>
</protein>
<comment type="subcellular location">
    <subcellularLocation>
        <location evidence="1">Membrane</location>
        <topology evidence="1">Multi-pass membrane protein</topology>
    </subcellularLocation>
</comment>
<dbReference type="CDD" id="cd13966">
    <property type="entry name" value="PT_UbiA_4"/>
    <property type="match status" value="1"/>
</dbReference>
<evidence type="ECO:0000313" key="5">
    <source>
        <dbReference type="EMBL" id="ARJ06995.1"/>
    </source>
</evidence>
<dbReference type="NCBIfam" id="NF009608">
    <property type="entry name" value="PRK13105.1"/>
    <property type="match status" value="1"/>
</dbReference>
<name>A0A1X9LP53_9MICO</name>
<dbReference type="STRING" id="1619308.B5808_18520"/>
<keyword evidence="4" id="KW-0472">Membrane</keyword>